<feature type="region of interest" description="Disordered" evidence="1">
    <location>
        <begin position="68"/>
        <end position="115"/>
    </location>
</feature>
<protein>
    <submittedName>
        <fullName evidence="2">Uncharacterized protein</fullName>
    </submittedName>
</protein>
<feature type="region of interest" description="Disordered" evidence="1">
    <location>
        <begin position="209"/>
        <end position="229"/>
    </location>
</feature>
<reference evidence="2 3" key="1">
    <citation type="submission" date="2024-04" db="EMBL/GenBank/DDBJ databases">
        <authorList>
            <person name="Fracassetti M."/>
        </authorList>
    </citation>
    <scope>NUCLEOTIDE SEQUENCE [LARGE SCALE GENOMIC DNA]</scope>
</reference>
<dbReference type="EMBL" id="OZ034821">
    <property type="protein sequence ID" value="CAL1406131.1"/>
    <property type="molecule type" value="Genomic_DNA"/>
</dbReference>
<feature type="compositionally biased region" description="Basic and acidic residues" evidence="1">
    <location>
        <begin position="74"/>
        <end position="83"/>
    </location>
</feature>
<sequence>MLGALASLLGLWLRALLQLSQTVGDIFLFYLVAIFQSALANHERQGLWWAFPHMKPEGTQTITPVTLLGRRRPRVDSGHHSSRGEANQVGPGKRKGRQALAPTQGHESPHPKRARRSKLVRWRFYLPSPEEAARESQDYQSISKHLKEQKEHTRILRVRLDTPRCELRSRNGASTELRSRNGTSSNLFGGSTQAPENWICRGPAPEPLIPVAFRPRPRPKRTLPGRFTGKQNFSGFALSSGMYNG</sequence>
<organism evidence="2 3">
    <name type="scientific">Linum trigynum</name>
    <dbReference type="NCBI Taxonomy" id="586398"/>
    <lineage>
        <taxon>Eukaryota</taxon>
        <taxon>Viridiplantae</taxon>
        <taxon>Streptophyta</taxon>
        <taxon>Embryophyta</taxon>
        <taxon>Tracheophyta</taxon>
        <taxon>Spermatophyta</taxon>
        <taxon>Magnoliopsida</taxon>
        <taxon>eudicotyledons</taxon>
        <taxon>Gunneridae</taxon>
        <taxon>Pentapetalae</taxon>
        <taxon>rosids</taxon>
        <taxon>fabids</taxon>
        <taxon>Malpighiales</taxon>
        <taxon>Linaceae</taxon>
        <taxon>Linum</taxon>
    </lineage>
</organism>
<gene>
    <name evidence="2" type="ORF">LTRI10_LOCUS45878</name>
</gene>
<feature type="region of interest" description="Disordered" evidence="1">
    <location>
        <begin position="170"/>
        <end position="194"/>
    </location>
</feature>
<accession>A0AAV2G659</accession>
<keyword evidence="3" id="KW-1185">Reference proteome</keyword>
<proteinExistence type="predicted"/>
<dbReference type="AlphaFoldDB" id="A0AAV2G659"/>
<name>A0AAV2G659_9ROSI</name>
<evidence type="ECO:0000256" key="1">
    <source>
        <dbReference type="SAM" id="MobiDB-lite"/>
    </source>
</evidence>
<feature type="compositionally biased region" description="Polar residues" evidence="1">
    <location>
        <begin position="171"/>
        <end position="194"/>
    </location>
</feature>
<evidence type="ECO:0000313" key="3">
    <source>
        <dbReference type="Proteomes" id="UP001497516"/>
    </source>
</evidence>
<dbReference type="Proteomes" id="UP001497516">
    <property type="component" value="Chromosome 8"/>
</dbReference>
<evidence type="ECO:0000313" key="2">
    <source>
        <dbReference type="EMBL" id="CAL1406131.1"/>
    </source>
</evidence>